<proteinExistence type="predicted"/>
<reference evidence="2" key="1">
    <citation type="submission" date="2020-12" db="EMBL/GenBank/DDBJ databases">
        <title>Bacterial taxonomy.</title>
        <authorList>
            <person name="Pan X."/>
        </authorList>
    </citation>
    <scope>NUCLEOTIDE SEQUENCE</scope>
    <source>
        <strain evidence="2">B2012</strain>
    </source>
</reference>
<dbReference type="EMBL" id="JAEKJA010000001">
    <property type="protein sequence ID" value="MBJ3774479.1"/>
    <property type="molecule type" value="Genomic_DNA"/>
</dbReference>
<name>A0A934MJE4_9HYPH</name>
<gene>
    <name evidence="2" type="ORF">JCR33_02200</name>
</gene>
<protein>
    <submittedName>
        <fullName evidence="2">Uncharacterized protein</fullName>
    </submittedName>
</protein>
<sequence>MTTFELKTLSLEEKSESPAFIVIVVTAEKGEDDAHVILGSDALQKIMGIDPEAALEAYGADPGGFAEDLAKALEGAGLDLGTAEGRAAIEAFGPDVGGAALGGGDLDGLGEDGLMQSTGGGAGGDDAAADDPWAYFESDEPFEKEWAAVKEEVTSSRTDWSEGESAASEVTDAIPNTLWPVSGGDQEVDTVEPGTYTDLWGNEVKPADDDAEGGSDGEEPSVTIDEILEILDEHEKNGGEDGDGSTDGGTGEDGTSSGDGDDDGDTDGTDGADGTDEGAGGEDTSGDEPGGEGTDDAAMTGEPGTEGGCGDGEPAPAPGEPAEGGDDGCPADADGGFVLALDPPLFGGGTICPAQEEADRPMVEPVDPTYGLTMPVNPGLDEGYGGALPEEPMGVDPSVMDAGGTAFAVAAGDDGFLI</sequence>
<dbReference type="AlphaFoldDB" id="A0A934MJE4"/>
<comment type="caution">
    <text evidence="2">The sequence shown here is derived from an EMBL/GenBank/DDBJ whole genome shotgun (WGS) entry which is preliminary data.</text>
</comment>
<dbReference type="RefSeq" id="WP_198880358.1">
    <property type="nucleotide sequence ID" value="NZ_JAEKJA010000001.1"/>
</dbReference>
<feature type="region of interest" description="Disordered" evidence="1">
    <location>
        <begin position="153"/>
        <end position="336"/>
    </location>
</feature>
<feature type="compositionally biased region" description="Acidic residues" evidence="1">
    <location>
        <begin position="209"/>
        <end position="219"/>
    </location>
</feature>
<keyword evidence="3" id="KW-1185">Reference proteome</keyword>
<dbReference type="Proteomes" id="UP000609531">
    <property type="component" value="Unassembled WGS sequence"/>
</dbReference>
<evidence type="ECO:0000256" key="1">
    <source>
        <dbReference type="SAM" id="MobiDB-lite"/>
    </source>
</evidence>
<accession>A0A934MJE4</accession>
<organism evidence="2 3">
    <name type="scientific">Acuticoccus mangrovi</name>
    <dbReference type="NCBI Taxonomy" id="2796142"/>
    <lineage>
        <taxon>Bacteria</taxon>
        <taxon>Pseudomonadati</taxon>
        <taxon>Pseudomonadota</taxon>
        <taxon>Alphaproteobacteria</taxon>
        <taxon>Hyphomicrobiales</taxon>
        <taxon>Amorphaceae</taxon>
        <taxon>Acuticoccus</taxon>
    </lineage>
</organism>
<evidence type="ECO:0000313" key="3">
    <source>
        <dbReference type="Proteomes" id="UP000609531"/>
    </source>
</evidence>
<feature type="compositionally biased region" description="Acidic residues" evidence="1">
    <location>
        <begin position="259"/>
        <end position="295"/>
    </location>
</feature>
<evidence type="ECO:0000313" key="2">
    <source>
        <dbReference type="EMBL" id="MBJ3774479.1"/>
    </source>
</evidence>